<comment type="caution">
    <text evidence="7">The sequence shown here is derived from an EMBL/GenBank/DDBJ whole genome shotgun (WGS) entry which is preliminary data.</text>
</comment>
<dbReference type="Gene3D" id="3.40.720.10">
    <property type="entry name" value="Alkaline Phosphatase, subunit A"/>
    <property type="match status" value="1"/>
</dbReference>
<comment type="similarity">
    <text evidence="1">Belongs to the sulfatase family.</text>
</comment>
<name>A0A9D5JVP5_9BACT</name>
<keyword evidence="2" id="KW-0479">Metal-binding</keyword>
<evidence type="ECO:0000259" key="6">
    <source>
        <dbReference type="Pfam" id="PF00884"/>
    </source>
</evidence>
<gene>
    <name evidence="7" type="ORF">GF339_10515</name>
</gene>
<dbReference type="InterPro" id="IPR050738">
    <property type="entry name" value="Sulfatase"/>
</dbReference>
<dbReference type="PANTHER" id="PTHR42693">
    <property type="entry name" value="ARYLSULFATASE FAMILY MEMBER"/>
    <property type="match status" value="1"/>
</dbReference>
<accession>A0A9D5JVP5</accession>
<dbReference type="PANTHER" id="PTHR42693:SF53">
    <property type="entry name" value="ENDO-4-O-SULFATASE"/>
    <property type="match status" value="1"/>
</dbReference>
<dbReference type="EMBL" id="WJJP01000336">
    <property type="protein sequence ID" value="MBD3325008.1"/>
    <property type="molecule type" value="Genomic_DNA"/>
</dbReference>
<dbReference type="PROSITE" id="PS00523">
    <property type="entry name" value="SULFATASE_1"/>
    <property type="match status" value="1"/>
</dbReference>
<dbReference type="Proteomes" id="UP000649604">
    <property type="component" value="Unassembled WGS sequence"/>
</dbReference>
<evidence type="ECO:0000256" key="5">
    <source>
        <dbReference type="SAM" id="MobiDB-lite"/>
    </source>
</evidence>
<reference evidence="7" key="1">
    <citation type="submission" date="2019-11" db="EMBL/GenBank/DDBJ databases">
        <title>Microbial mats filling the niche in hypersaline microbial mats.</title>
        <authorList>
            <person name="Wong H.L."/>
            <person name="Macleod F.I."/>
            <person name="White R.A. III"/>
            <person name="Burns B.P."/>
        </authorList>
    </citation>
    <scope>NUCLEOTIDE SEQUENCE</scope>
    <source>
        <strain evidence="7">Rbin_158</strain>
    </source>
</reference>
<dbReference type="InterPro" id="IPR000917">
    <property type="entry name" value="Sulfatase_N"/>
</dbReference>
<dbReference type="InterPro" id="IPR017850">
    <property type="entry name" value="Alkaline_phosphatase_core_sf"/>
</dbReference>
<dbReference type="AlphaFoldDB" id="A0A9D5JVP5"/>
<organism evidence="7 8">
    <name type="scientific">candidate division KSB3 bacterium</name>
    <dbReference type="NCBI Taxonomy" id="2044937"/>
    <lineage>
        <taxon>Bacteria</taxon>
        <taxon>candidate division KSB3</taxon>
    </lineage>
</organism>
<keyword evidence="3 7" id="KW-0378">Hydrolase</keyword>
<dbReference type="InterPro" id="IPR024607">
    <property type="entry name" value="Sulfatase_CS"/>
</dbReference>
<sequence>MAQTQRPNILWYCTDQQRYDTIHALGNQHIHTPHLDEQVEAGVAFTNAYTQCPICTPSRATFLTGRYPATHHVHRNGVEYFPDHEVLVTRLLAEAGYDCGLIGKLHLSRAEHFLEKRPANDGYRFYKWSHHPNPDYPEGHDYADWLEQEKGVNAVELYSKLSGSVGAGVPTELHQTTWCSEMAIQFIQEEREGPWMLSINPFDPHPPFDPPQEYLDRYNAEEMPYPLFEESDMERQKAFREIDQQTKDAVNPYTTTGGRDTTREVPRGDMGSVPPDDYDARLVKACYYAMVELIDDQFGRIIDALRATNQLENTIIIFTSDHGELLGDHGLIYKGCRFFESLVHVPLIMSWQAKGLKGVRSDALVELVDLAPTLLEAAGLEIPYYMQGKSLLPLLTGEQDLSYHKPHVISEYHGAIGGAQMPDQTHGIMYFDGRYKIVIYQGHSVGELYDLQEDPGEFQNLWDRPEFLGLKTDLLHKAFDAYLKTSSAGIRRTAAY</sequence>
<dbReference type="Pfam" id="PF00884">
    <property type="entry name" value="Sulfatase"/>
    <property type="match status" value="1"/>
</dbReference>
<keyword evidence="4" id="KW-0106">Calcium</keyword>
<protein>
    <submittedName>
        <fullName evidence="7">Sulfatase-like hydrolase/transferase</fullName>
    </submittedName>
</protein>
<evidence type="ECO:0000256" key="1">
    <source>
        <dbReference type="ARBA" id="ARBA00008779"/>
    </source>
</evidence>
<evidence type="ECO:0000256" key="2">
    <source>
        <dbReference type="ARBA" id="ARBA00022723"/>
    </source>
</evidence>
<evidence type="ECO:0000256" key="4">
    <source>
        <dbReference type="ARBA" id="ARBA00022837"/>
    </source>
</evidence>
<evidence type="ECO:0000313" key="8">
    <source>
        <dbReference type="Proteomes" id="UP000649604"/>
    </source>
</evidence>
<feature type="region of interest" description="Disordered" evidence="5">
    <location>
        <begin position="250"/>
        <end position="273"/>
    </location>
</feature>
<evidence type="ECO:0000313" key="7">
    <source>
        <dbReference type="EMBL" id="MBD3325008.1"/>
    </source>
</evidence>
<dbReference type="GO" id="GO:0046872">
    <property type="term" value="F:metal ion binding"/>
    <property type="evidence" value="ECO:0007669"/>
    <property type="project" value="UniProtKB-KW"/>
</dbReference>
<proteinExistence type="inferred from homology"/>
<dbReference type="GO" id="GO:0004065">
    <property type="term" value="F:arylsulfatase activity"/>
    <property type="evidence" value="ECO:0007669"/>
    <property type="project" value="TreeGrafter"/>
</dbReference>
<feature type="domain" description="Sulfatase N-terminal" evidence="6">
    <location>
        <begin position="7"/>
        <end position="379"/>
    </location>
</feature>
<evidence type="ECO:0000256" key="3">
    <source>
        <dbReference type="ARBA" id="ARBA00022801"/>
    </source>
</evidence>
<dbReference type="SUPFAM" id="SSF53649">
    <property type="entry name" value="Alkaline phosphatase-like"/>
    <property type="match status" value="1"/>
</dbReference>